<evidence type="ECO:0000313" key="11">
    <source>
        <dbReference type="EMBL" id="CAK7271538.1"/>
    </source>
</evidence>
<evidence type="ECO:0000256" key="3">
    <source>
        <dbReference type="ARBA" id="ARBA00012759"/>
    </source>
</evidence>
<reference evidence="11 12" key="1">
    <citation type="submission" date="2024-01" db="EMBL/GenBank/DDBJ databases">
        <authorList>
            <person name="Allen C."/>
            <person name="Tagirdzhanova G."/>
        </authorList>
    </citation>
    <scope>NUCLEOTIDE SEQUENCE [LARGE SCALE GENOMIC DNA]</scope>
    <source>
        <strain evidence="11 12">CBS 573.63</strain>
    </source>
</reference>
<sequence>MKGSFPKKFKSLRDKNGTHRRNKSSEPNNHPKTRPLSTDVFFSYFKSEASKQAAKEEQEKERIDANVELVANRCDELKFHNITKDHIRFALLSKYSEGDVDSAIELIQLQQQAFSGVLLPYNPNVEMVGAENRESVTCYLDALLFAMYAKLEAFDCMLKNEQFDENQRNLAALVRLWVNMLRSGKLIRTDMTETIQNALASCGWQDARELQQQDTSEAFAFITETLQLPLLTLQVDLFHQGERDDDDHKVVYERLLNLAVPPDPEGKGVQLEDCLEDYFNTRVDVLRESMQDKKSAEKAALPPDETKFADFPEKIFDTTPETDTTLSMETTEETTAETAAEPTAKTTAETTAETTEETTTDATVEEVADAAVETMANPLLESDVHETPKSGENGADTNDRVVSANNLEDTEKVDGNSFPASASATDIATNPSNIDSAPAVAAERNTSELKSAPLVAAPATTAVSADRSSETFDNDPAPMVRRWNSLVVDVTNPESPAESSTAAERRSISASTLRQRSASIIQRIVIEDGKPSEPQEASTFFQQRERRGSTIMKAVTIPAWQFFRLIPWHSATNSEPQSDVEVMRQFNKRPVVGICLKRYMMNEKGQFERQNTYIDIPDSLRLPYFMMSEDGRPREGNELSTGYKLVLQSVVCHRGISLHSGHYIAFARVNPVLLTDNRRHESDPPPDYEEQQWVKFDDLDPDSRVTPVDDIKASLKEDMPYLLFYQIVPMMDMESSVTSLDEIKEPPSYNDLTSMTAGTPLPVDANPSGNASSYFDPSTWGGSTTTGPSIRFSSEMDGTPRFSLDDESNSSFSLLANAYRKATDSASRRGSLAFTNSIVGTPIITPEGGRSPVISPSDEPSTAQRLSRAAARLTSRSSRSRPPSQTGEGRMSLTMSRLGGLVRSSKEPLRFSEDGNDASTATIPLPAGAIPNTLLTTVHTAPASATSLTIGLPLETVPSADSDLPHTTLPSAASPSWLQKPDSSEESRQHHHHHYHHYHNHHFRRREKESDSSADAGLLEGSGDYVFADGSGSGSKGKGKDKEKTKSKTGVPERECSVM</sequence>
<name>A0ABP0DTB9_9PEZI</name>
<evidence type="ECO:0000259" key="10">
    <source>
        <dbReference type="PROSITE" id="PS50235"/>
    </source>
</evidence>
<evidence type="ECO:0000256" key="7">
    <source>
        <dbReference type="ARBA" id="ARBA00022807"/>
    </source>
</evidence>
<accession>A0ABP0DTB9</accession>
<evidence type="ECO:0000256" key="8">
    <source>
        <dbReference type="SAM" id="Coils"/>
    </source>
</evidence>
<feature type="compositionally biased region" description="Low complexity" evidence="9">
    <location>
        <begin position="318"/>
        <end position="329"/>
    </location>
</feature>
<keyword evidence="8" id="KW-0175">Coiled coil</keyword>
<feature type="domain" description="USP" evidence="10">
    <location>
        <begin position="128"/>
        <end position="728"/>
    </location>
</feature>
<feature type="region of interest" description="Disordered" evidence="9">
    <location>
        <begin position="840"/>
        <end position="924"/>
    </location>
</feature>
<keyword evidence="4" id="KW-0645">Protease</keyword>
<protein>
    <recommendedName>
        <fullName evidence="3">ubiquitinyl hydrolase 1</fullName>
        <ecNumber evidence="3">3.4.19.12</ecNumber>
    </recommendedName>
</protein>
<feature type="compositionally biased region" description="Basic residues" evidence="9">
    <location>
        <begin position="989"/>
        <end position="1005"/>
    </location>
</feature>
<evidence type="ECO:0000256" key="4">
    <source>
        <dbReference type="ARBA" id="ARBA00022670"/>
    </source>
</evidence>
<comment type="similarity">
    <text evidence="2">Belongs to the peptidase C19 family.</text>
</comment>
<evidence type="ECO:0000256" key="6">
    <source>
        <dbReference type="ARBA" id="ARBA00022801"/>
    </source>
</evidence>
<dbReference type="SUPFAM" id="SSF54001">
    <property type="entry name" value="Cysteine proteinases"/>
    <property type="match status" value="1"/>
</dbReference>
<keyword evidence="6" id="KW-0378">Hydrolase</keyword>
<gene>
    <name evidence="11" type="ORF">SEPCBS57363_004672</name>
</gene>
<dbReference type="PANTHER" id="PTHR24006:SF722">
    <property type="entry name" value="UBIQUITIN CARBOXYL-TERMINAL HYDROLASE 48"/>
    <property type="match status" value="1"/>
</dbReference>
<dbReference type="InterPro" id="IPR001394">
    <property type="entry name" value="Peptidase_C19_UCH"/>
</dbReference>
<feature type="compositionally biased region" description="Basic and acidic residues" evidence="9">
    <location>
        <begin position="1038"/>
        <end position="1059"/>
    </location>
</feature>
<feature type="coiled-coil region" evidence="8">
    <location>
        <begin position="46"/>
        <end position="73"/>
    </location>
</feature>
<comment type="catalytic activity">
    <reaction evidence="1">
        <text>Thiol-dependent hydrolysis of ester, thioester, amide, peptide and isopeptide bonds formed by the C-terminal Gly of ubiquitin (a 76-residue protein attached to proteins as an intracellular targeting signal).</text>
        <dbReference type="EC" id="3.4.19.12"/>
    </reaction>
</comment>
<feature type="region of interest" description="Disordered" evidence="9">
    <location>
        <begin position="407"/>
        <end position="432"/>
    </location>
</feature>
<evidence type="ECO:0000313" key="12">
    <source>
        <dbReference type="Proteomes" id="UP001642501"/>
    </source>
</evidence>
<evidence type="ECO:0000256" key="2">
    <source>
        <dbReference type="ARBA" id="ARBA00009085"/>
    </source>
</evidence>
<feature type="compositionally biased region" description="Low complexity" evidence="9">
    <location>
        <begin position="336"/>
        <end position="353"/>
    </location>
</feature>
<feature type="compositionally biased region" description="Polar residues" evidence="9">
    <location>
        <begin position="418"/>
        <end position="432"/>
    </location>
</feature>
<dbReference type="Proteomes" id="UP001642501">
    <property type="component" value="Unassembled WGS sequence"/>
</dbReference>
<dbReference type="EMBL" id="CAWUOM010000090">
    <property type="protein sequence ID" value="CAK7271538.1"/>
    <property type="molecule type" value="Genomic_DNA"/>
</dbReference>
<dbReference type="EC" id="3.4.19.12" evidence="3"/>
<dbReference type="PROSITE" id="PS50235">
    <property type="entry name" value="USP_3"/>
    <property type="match status" value="1"/>
</dbReference>
<dbReference type="InterPro" id="IPR028889">
    <property type="entry name" value="USP"/>
</dbReference>
<feature type="compositionally biased region" description="Polar residues" evidence="9">
    <location>
        <begin position="968"/>
        <end position="977"/>
    </location>
</feature>
<evidence type="ECO:0000256" key="9">
    <source>
        <dbReference type="SAM" id="MobiDB-lite"/>
    </source>
</evidence>
<evidence type="ECO:0000256" key="1">
    <source>
        <dbReference type="ARBA" id="ARBA00000707"/>
    </source>
</evidence>
<feature type="region of interest" description="Disordered" evidence="9">
    <location>
        <begin position="959"/>
        <end position="1059"/>
    </location>
</feature>
<dbReference type="InterPro" id="IPR038765">
    <property type="entry name" value="Papain-like_cys_pep_sf"/>
</dbReference>
<comment type="caution">
    <text evidence="11">The sequence shown here is derived from an EMBL/GenBank/DDBJ whole genome shotgun (WGS) entry which is preliminary data.</text>
</comment>
<feature type="region of interest" description="Disordered" evidence="9">
    <location>
        <begin position="1"/>
        <end position="37"/>
    </location>
</feature>
<feature type="compositionally biased region" description="Basic residues" evidence="9">
    <location>
        <begin position="1"/>
        <end position="10"/>
    </location>
</feature>
<organism evidence="11 12">
    <name type="scientific">Sporothrix epigloea</name>
    <dbReference type="NCBI Taxonomy" id="1892477"/>
    <lineage>
        <taxon>Eukaryota</taxon>
        <taxon>Fungi</taxon>
        <taxon>Dikarya</taxon>
        <taxon>Ascomycota</taxon>
        <taxon>Pezizomycotina</taxon>
        <taxon>Sordariomycetes</taxon>
        <taxon>Sordariomycetidae</taxon>
        <taxon>Ophiostomatales</taxon>
        <taxon>Ophiostomataceae</taxon>
        <taxon>Sporothrix</taxon>
    </lineage>
</organism>
<proteinExistence type="inferred from homology"/>
<keyword evidence="7" id="KW-0788">Thiol protease</keyword>
<evidence type="ECO:0000256" key="5">
    <source>
        <dbReference type="ARBA" id="ARBA00022786"/>
    </source>
</evidence>
<keyword evidence="12" id="KW-1185">Reference proteome</keyword>
<feature type="compositionally biased region" description="Low complexity" evidence="9">
    <location>
        <begin position="861"/>
        <end position="885"/>
    </location>
</feature>
<dbReference type="Pfam" id="PF00443">
    <property type="entry name" value="UCH"/>
    <property type="match status" value="1"/>
</dbReference>
<dbReference type="Gene3D" id="3.90.70.10">
    <property type="entry name" value="Cysteine proteinases"/>
    <property type="match status" value="2"/>
</dbReference>
<keyword evidence="5" id="KW-0833">Ubl conjugation pathway</keyword>
<dbReference type="PANTHER" id="PTHR24006">
    <property type="entry name" value="UBIQUITIN CARBOXYL-TERMINAL HYDROLASE"/>
    <property type="match status" value="1"/>
</dbReference>
<feature type="region of interest" description="Disordered" evidence="9">
    <location>
        <begin position="317"/>
        <end position="361"/>
    </location>
</feature>
<feature type="compositionally biased region" description="Basic and acidic residues" evidence="9">
    <location>
        <begin position="904"/>
        <end position="913"/>
    </location>
</feature>
<dbReference type="InterPro" id="IPR050164">
    <property type="entry name" value="Peptidase_C19"/>
</dbReference>